<dbReference type="GO" id="GO:0003700">
    <property type="term" value="F:DNA-binding transcription factor activity"/>
    <property type="evidence" value="ECO:0007669"/>
    <property type="project" value="InterPro"/>
</dbReference>
<evidence type="ECO:0000313" key="5">
    <source>
        <dbReference type="EMBL" id="TNC21111.1"/>
    </source>
</evidence>
<evidence type="ECO:0000313" key="6">
    <source>
        <dbReference type="Proteomes" id="UP000305546"/>
    </source>
</evidence>
<gene>
    <name evidence="5" type="ORF">FG385_29330</name>
</gene>
<dbReference type="InterPro" id="IPR000524">
    <property type="entry name" value="Tscrpt_reg_HTH_GntR"/>
</dbReference>
<feature type="domain" description="HTH gntR-type" evidence="4">
    <location>
        <begin position="5"/>
        <end position="72"/>
    </location>
</feature>
<dbReference type="PRINTS" id="PR00035">
    <property type="entry name" value="HTHGNTR"/>
</dbReference>
<dbReference type="SMART" id="SM00895">
    <property type="entry name" value="FCD"/>
    <property type="match status" value="1"/>
</dbReference>
<dbReference type="AlphaFoldDB" id="A0A5C4LWQ0"/>
<dbReference type="PANTHER" id="PTHR43537:SF24">
    <property type="entry name" value="GLUCONATE OPERON TRANSCRIPTIONAL REPRESSOR"/>
    <property type="match status" value="1"/>
</dbReference>
<proteinExistence type="predicted"/>
<dbReference type="Pfam" id="PF07729">
    <property type="entry name" value="FCD"/>
    <property type="match status" value="1"/>
</dbReference>
<evidence type="ECO:0000259" key="4">
    <source>
        <dbReference type="PROSITE" id="PS50949"/>
    </source>
</evidence>
<dbReference type="SMART" id="SM00345">
    <property type="entry name" value="HTH_GNTR"/>
    <property type="match status" value="1"/>
</dbReference>
<dbReference type="InterPro" id="IPR036388">
    <property type="entry name" value="WH-like_DNA-bd_sf"/>
</dbReference>
<dbReference type="PANTHER" id="PTHR43537">
    <property type="entry name" value="TRANSCRIPTIONAL REGULATOR, GNTR FAMILY"/>
    <property type="match status" value="1"/>
</dbReference>
<name>A0A5C4LWQ0_9PSEU</name>
<sequence>MRRGRTLSAATAAHLEKMVTSELCPGDRVPPERVLAENLEVSRTTIREALHELEQRRLVSRAPGRGTVVLPRPVAATAMLETLTDDDAEQANVAELRMLIEPQVASLAAERATESDLLLLEEILASTHAGLNPAESLRQDVAFHVQLARASGNPLLVSLCELSSTWVHEVRARSHATREGRRSSFNWHRTIYQAVERGDPDPARQAMADHLADVARLVTRKTR</sequence>
<dbReference type="Proteomes" id="UP000305546">
    <property type="component" value="Unassembled WGS sequence"/>
</dbReference>
<dbReference type="EMBL" id="VDFW01000037">
    <property type="protein sequence ID" value="TNC21111.1"/>
    <property type="molecule type" value="Genomic_DNA"/>
</dbReference>
<organism evidence="5 6">
    <name type="scientific">Amycolatopsis alkalitolerans</name>
    <dbReference type="NCBI Taxonomy" id="2547244"/>
    <lineage>
        <taxon>Bacteria</taxon>
        <taxon>Bacillati</taxon>
        <taxon>Actinomycetota</taxon>
        <taxon>Actinomycetes</taxon>
        <taxon>Pseudonocardiales</taxon>
        <taxon>Pseudonocardiaceae</taxon>
        <taxon>Amycolatopsis</taxon>
    </lineage>
</organism>
<accession>A0A5C4LWQ0</accession>
<dbReference type="GO" id="GO:0003677">
    <property type="term" value="F:DNA binding"/>
    <property type="evidence" value="ECO:0007669"/>
    <property type="project" value="UniProtKB-KW"/>
</dbReference>
<dbReference type="InterPro" id="IPR036390">
    <property type="entry name" value="WH_DNA-bd_sf"/>
</dbReference>
<dbReference type="Gene3D" id="1.10.10.10">
    <property type="entry name" value="Winged helix-like DNA-binding domain superfamily/Winged helix DNA-binding domain"/>
    <property type="match status" value="1"/>
</dbReference>
<dbReference type="SUPFAM" id="SSF46785">
    <property type="entry name" value="Winged helix' DNA-binding domain"/>
    <property type="match status" value="1"/>
</dbReference>
<dbReference type="PROSITE" id="PS50949">
    <property type="entry name" value="HTH_GNTR"/>
    <property type="match status" value="1"/>
</dbReference>
<protein>
    <submittedName>
        <fullName evidence="5">FadR family transcriptional regulator</fullName>
    </submittedName>
</protein>
<dbReference type="InterPro" id="IPR011711">
    <property type="entry name" value="GntR_C"/>
</dbReference>
<reference evidence="5 6" key="1">
    <citation type="submission" date="2019-06" db="EMBL/GenBank/DDBJ databases">
        <title>Amycolatopsis alkalitolerans sp. nov., isolated from Gastrodia elata Blume.</title>
        <authorList>
            <person name="Narsing Rao M.P."/>
            <person name="Li W.J."/>
        </authorList>
    </citation>
    <scope>NUCLEOTIDE SEQUENCE [LARGE SCALE GENOMIC DNA]</scope>
    <source>
        <strain evidence="5 6">SYSUP0005</strain>
    </source>
</reference>
<dbReference type="OrthoDB" id="4535513at2"/>
<dbReference type="InterPro" id="IPR008920">
    <property type="entry name" value="TF_FadR/GntR_C"/>
</dbReference>
<evidence type="ECO:0000256" key="1">
    <source>
        <dbReference type="ARBA" id="ARBA00023015"/>
    </source>
</evidence>
<evidence type="ECO:0000256" key="3">
    <source>
        <dbReference type="ARBA" id="ARBA00023163"/>
    </source>
</evidence>
<keyword evidence="3" id="KW-0804">Transcription</keyword>
<dbReference type="Pfam" id="PF00392">
    <property type="entry name" value="GntR"/>
    <property type="match status" value="1"/>
</dbReference>
<dbReference type="Gene3D" id="1.20.120.530">
    <property type="entry name" value="GntR ligand-binding domain-like"/>
    <property type="match status" value="1"/>
</dbReference>
<keyword evidence="1" id="KW-0805">Transcription regulation</keyword>
<evidence type="ECO:0000256" key="2">
    <source>
        <dbReference type="ARBA" id="ARBA00023125"/>
    </source>
</evidence>
<keyword evidence="6" id="KW-1185">Reference proteome</keyword>
<dbReference type="SUPFAM" id="SSF48008">
    <property type="entry name" value="GntR ligand-binding domain-like"/>
    <property type="match status" value="1"/>
</dbReference>
<comment type="caution">
    <text evidence="5">The sequence shown here is derived from an EMBL/GenBank/DDBJ whole genome shotgun (WGS) entry which is preliminary data.</text>
</comment>
<dbReference type="CDD" id="cd07377">
    <property type="entry name" value="WHTH_GntR"/>
    <property type="match status" value="1"/>
</dbReference>
<keyword evidence="2" id="KW-0238">DNA-binding</keyword>